<gene>
    <name evidence="1" type="ORF">QFC19_008962</name>
</gene>
<comment type="caution">
    <text evidence="1">The sequence shown here is derived from an EMBL/GenBank/DDBJ whole genome shotgun (WGS) entry which is preliminary data.</text>
</comment>
<accession>A0ACC2UY86</accession>
<dbReference type="EMBL" id="JASBWR010000144">
    <property type="protein sequence ID" value="KAJ9091752.1"/>
    <property type="molecule type" value="Genomic_DNA"/>
</dbReference>
<evidence type="ECO:0000313" key="1">
    <source>
        <dbReference type="EMBL" id="KAJ9091752.1"/>
    </source>
</evidence>
<evidence type="ECO:0000313" key="2">
    <source>
        <dbReference type="Proteomes" id="UP001241377"/>
    </source>
</evidence>
<name>A0ACC2UY86_9TREE</name>
<dbReference type="Proteomes" id="UP001241377">
    <property type="component" value="Unassembled WGS sequence"/>
</dbReference>
<organism evidence="1 2">
    <name type="scientific">Naganishia cerealis</name>
    <dbReference type="NCBI Taxonomy" id="610337"/>
    <lineage>
        <taxon>Eukaryota</taxon>
        <taxon>Fungi</taxon>
        <taxon>Dikarya</taxon>
        <taxon>Basidiomycota</taxon>
        <taxon>Agaricomycotina</taxon>
        <taxon>Tremellomycetes</taxon>
        <taxon>Filobasidiales</taxon>
        <taxon>Filobasidiaceae</taxon>
        <taxon>Naganishia</taxon>
    </lineage>
</organism>
<proteinExistence type="predicted"/>
<protein>
    <submittedName>
        <fullName evidence="1">Uncharacterized protein</fullName>
    </submittedName>
</protein>
<reference evidence="1" key="1">
    <citation type="submission" date="2023-04" db="EMBL/GenBank/DDBJ databases">
        <title>Draft Genome sequencing of Naganishia species isolated from polar environments using Oxford Nanopore Technology.</title>
        <authorList>
            <person name="Leo P."/>
            <person name="Venkateswaran K."/>
        </authorList>
    </citation>
    <scope>NUCLEOTIDE SEQUENCE</scope>
    <source>
        <strain evidence="1">MNA-CCFEE 5261</strain>
    </source>
</reference>
<keyword evidence="2" id="KW-1185">Reference proteome</keyword>
<sequence length="467" mass="51463">MHALLILSALFAVIRSADAWGAGGHEIVATIAQVHLHPAVKDKLCTILPAQAKCHLAPVAAWADTVRGRYRETGPMHYINPVDDVPGEHCTFGEHGWINDKVNVITAIGNTTKILMDPHKTARQCDIPTKGWTMDRFLFNEGDLGARYTVPSSPKTVIGRPRIAMNKMLTLPPALLSSIAEKDIALRFLIHFVGDMHQPLHLTGRMRGGNDAIFNFEGRRRSLHSVWDSGIITKNIRELGNYTAPTRRSVLHLPCSPPHVLTNPQTPPSMQTLTANNSNPHSSDPRSIRTTWLDCPAQGDPYPPNRGSPPRVAAAVWATGLPQPVRKLVQGLASTWGWWNTDSTVDIEGFDTQTVKLARLAQNWNIESSSATAADVRDEDANFPACPYTWAKPLHTINCDYAWPHGWDPRLPVVELDTPEYLGKIGDHKVVEQLLAQGGIRLAAILNSVFLDEQGGDGVRGRPWFGE</sequence>